<comment type="similarity">
    <text evidence="3">Belongs to the FPP/GGPP synthase family.</text>
</comment>
<evidence type="ECO:0000256" key="2">
    <source>
        <dbReference type="ARBA" id="ARBA00022842"/>
    </source>
</evidence>
<evidence type="ECO:0000256" key="1">
    <source>
        <dbReference type="ARBA" id="ARBA00022723"/>
    </source>
</evidence>
<dbReference type="EMBL" id="JAJNDB010000002">
    <property type="protein sequence ID" value="MCD2194314.1"/>
    <property type="molecule type" value="Genomic_DNA"/>
</dbReference>
<keyword evidence="2" id="KW-0460">Magnesium</keyword>
<dbReference type="InterPro" id="IPR033749">
    <property type="entry name" value="Polyprenyl_synt_CS"/>
</dbReference>
<name>A0ABS8P869_9PSEU</name>
<dbReference type="SUPFAM" id="SSF48576">
    <property type="entry name" value="Terpenoid synthases"/>
    <property type="match status" value="1"/>
</dbReference>
<organism evidence="4 5">
    <name type="scientific">Actinomycetospora endophytica</name>
    <dbReference type="NCBI Taxonomy" id="2291215"/>
    <lineage>
        <taxon>Bacteria</taxon>
        <taxon>Bacillati</taxon>
        <taxon>Actinomycetota</taxon>
        <taxon>Actinomycetes</taxon>
        <taxon>Pseudonocardiales</taxon>
        <taxon>Pseudonocardiaceae</taxon>
        <taxon>Actinomycetospora</taxon>
    </lineage>
</organism>
<dbReference type="PANTHER" id="PTHR12001:SF71">
    <property type="entry name" value="(2E,6E)-FARNESYL DIPHOSPHATE SYNTHASE"/>
    <property type="match status" value="1"/>
</dbReference>
<dbReference type="PROSITE" id="PS00444">
    <property type="entry name" value="POLYPRENYL_SYNTHASE_2"/>
    <property type="match status" value="1"/>
</dbReference>
<reference evidence="4 5" key="1">
    <citation type="submission" date="2021-11" db="EMBL/GenBank/DDBJ databases">
        <title>Draft genome sequence of Actinomycetospora sp. SF1 isolated from the rhizosphere soil.</title>
        <authorList>
            <person name="Duangmal K."/>
            <person name="Chantavorakit T."/>
        </authorList>
    </citation>
    <scope>NUCLEOTIDE SEQUENCE [LARGE SCALE GENOMIC DNA]</scope>
    <source>
        <strain evidence="4 5">TBRC 5722</strain>
    </source>
</reference>
<dbReference type="Pfam" id="PF00348">
    <property type="entry name" value="polyprenyl_synt"/>
    <property type="match status" value="1"/>
</dbReference>
<sequence>MTAVLRRCRDLVEPALRAAVPRLDEASAAQTAYHLGWVDAAGRPSRGGGKALRPALALLAARACGAEEDVAVPGGVALELVHNFSLVHDDLIDGDTERRHRPTVWSVWGAPAAILAGDAMLALSQEVLLDVPAPAAALLLTRTVRELVGGQVADVAFAGRDGVGVDECLAMAHGKTGTLLGASTEIGAVLAGAPASACAALRNFGEELGLAFQLVDDLLGIWGDPAVTGKPVLADLRERKKSLPVTWAVVHGGDAGRDLAAWLTRPADADDELTLRRGAALVETGGGRAWAGAEARRRLAAAEAALATLAVHLPTTDPATTRARAELVALGRHLADREA</sequence>
<dbReference type="Gene3D" id="1.10.600.10">
    <property type="entry name" value="Farnesyl Diphosphate Synthase"/>
    <property type="match status" value="1"/>
</dbReference>
<protein>
    <submittedName>
        <fullName evidence="4">Polyprenyl synthetase family protein</fullName>
    </submittedName>
</protein>
<dbReference type="InterPro" id="IPR008949">
    <property type="entry name" value="Isoprenoid_synthase_dom_sf"/>
</dbReference>
<dbReference type="PROSITE" id="PS00723">
    <property type="entry name" value="POLYPRENYL_SYNTHASE_1"/>
    <property type="match status" value="1"/>
</dbReference>
<accession>A0ABS8P869</accession>
<proteinExistence type="inferred from homology"/>
<evidence type="ECO:0000313" key="5">
    <source>
        <dbReference type="Proteomes" id="UP001199469"/>
    </source>
</evidence>
<dbReference type="PANTHER" id="PTHR12001">
    <property type="entry name" value="GERANYLGERANYL PYROPHOSPHATE SYNTHASE"/>
    <property type="match status" value="1"/>
</dbReference>
<evidence type="ECO:0000256" key="3">
    <source>
        <dbReference type="RuleBase" id="RU004466"/>
    </source>
</evidence>
<keyword evidence="5" id="KW-1185">Reference proteome</keyword>
<dbReference type="CDD" id="cd00685">
    <property type="entry name" value="Trans_IPPS_HT"/>
    <property type="match status" value="1"/>
</dbReference>
<comment type="caution">
    <text evidence="4">The sequence shown here is derived from an EMBL/GenBank/DDBJ whole genome shotgun (WGS) entry which is preliminary data.</text>
</comment>
<gene>
    <name evidence="4" type="ORF">LQ327_13115</name>
</gene>
<dbReference type="SFLD" id="SFLDS00005">
    <property type="entry name" value="Isoprenoid_Synthase_Type_I"/>
    <property type="match status" value="1"/>
</dbReference>
<evidence type="ECO:0000313" key="4">
    <source>
        <dbReference type="EMBL" id="MCD2194314.1"/>
    </source>
</evidence>
<keyword evidence="3" id="KW-0808">Transferase</keyword>
<keyword evidence="1" id="KW-0479">Metal-binding</keyword>
<dbReference type="Proteomes" id="UP001199469">
    <property type="component" value="Unassembled WGS sequence"/>
</dbReference>
<dbReference type="InterPro" id="IPR000092">
    <property type="entry name" value="Polyprenyl_synt"/>
</dbReference>